<dbReference type="HOGENOM" id="CLU_046483_2_1_0"/>
<dbReference type="NCBIfam" id="NF001099">
    <property type="entry name" value="PRK00132.1"/>
    <property type="match status" value="1"/>
</dbReference>
<reference evidence="8" key="1">
    <citation type="submission" date="2014-11" db="EMBL/GenBank/DDBJ databases">
        <authorList>
            <person name="Wibberg D."/>
        </authorList>
    </citation>
    <scope>NUCLEOTIDE SEQUENCE [LARGE SCALE GENOMIC DNA]</scope>
    <source>
        <strain evidence="8">L3</strain>
    </source>
</reference>
<dbReference type="Gene3D" id="3.30.230.10">
    <property type="match status" value="1"/>
</dbReference>
<dbReference type="FunFam" id="3.30.230.10:FF:000001">
    <property type="entry name" value="30S ribosomal protein S9"/>
    <property type="match status" value="1"/>
</dbReference>
<dbReference type="InterPro" id="IPR014721">
    <property type="entry name" value="Ribsml_uS5_D2-typ_fold_subgr"/>
</dbReference>
<dbReference type="InterPro" id="IPR000754">
    <property type="entry name" value="Ribosomal_uS9"/>
</dbReference>
<dbReference type="SUPFAM" id="SSF54211">
    <property type="entry name" value="Ribosomal protein S5 domain 2-like"/>
    <property type="match status" value="1"/>
</dbReference>
<dbReference type="InterPro" id="IPR020574">
    <property type="entry name" value="Ribosomal_uS9_CS"/>
</dbReference>
<dbReference type="OrthoDB" id="9803965at2"/>
<dbReference type="RefSeq" id="WP_045087096.1">
    <property type="nucleotide sequence ID" value="NZ_LN824141.1"/>
</dbReference>
<proteinExistence type="inferred from homology"/>
<comment type="similarity">
    <text evidence="1 5 6">Belongs to the universal ribosomal protein uS9 family.</text>
</comment>
<dbReference type="EMBL" id="LN824141">
    <property type="protein sequence ID" value="CEP77479.1"/>
    <property type="molecule type" value="Genomic_DNA"/>
</dbReference>
<evidence type="ECO:0000256" key="2">
    <source>
        <dbReference type="ARBA" id="ARBA00022980"/>
    </source>
</evidence>
<evidence type="ECO:0000256" key="4">
    <source>
        <dbReference type="ARBA" id="ARBA00035259"/>
    </source>
</evidence>
<dbReference type="AlphaFoldDB" id="A0A0C7P0C4"/>
<evidence type="ECO:0000313" key="8">
    <source>
        <dbReference type="Proteomes" id="UP000032809"/>
    </source>
</evidence>
<dbReference type="Proteomes" id="UP000032809">
    <property type="component" value="Chromosome I"/>
</dbReference>
<dbReference type="PANTHER" id="PTHR21569">
    <property type="entry name" value="RIBOSOMAL PROTEIN S9"/>
    <property type="match status" value="1"/>
</dbReference>
<accession>A0A0C7P0C4</accession>
<dbReference type="PROSITE" id="PS00360">
    <property type="entry name" value="RIBOSOMAL_S9"/>
    <property type="match status" value="1"/>
</dbReference>
<dbReference type="PATRIC" id="fig|1006576.9.peg.143"/>
<dbReference type="KEGG" id="dtn:DTL3_0148"/>
<dbReference type="GO" id="GO:0022627">
    <property type="term" value="C:cytosolic small ribosomal subunit"/>
    <property type="evidence" value="ECO:0007669"/>
    <property type="project" value="TreeGrafter"/>
</dbReference>
<keyword evidence="8" id="KW-1185">Reference proteome</keyword>
<evidence type="ECO:0000313" key="7">
    <source>
        <dbReference type="EMBL" id="CEP77479.1"/>
    </source>
</evidence>
<dbReference type="GO" id="GO:0003735">
    <property type="term" value="F:structural constituent of ribosome"/>
    <property type="evidence" value="ECO:0007669"/>
    <property type="project" value="InterPro"/>
</dbReference>
<dbReference type="GO" id="GO:0003723">
    <property type="term" value="F:RNA binding"/>
    <property type="evidence" value="ECO:0007669"/>
    <property type="project" value="TreeGrafter"/>
</dbReference>
<evidence type="ECO:0000256" key="1">
    <source>
        <dbReference type="ARBA" id="ARBA00005251"/>
    </source>
</evidence>
<name>A0A0C7P0C4_DEFTU</name>
<evidence type="ECO:0000256" key="5">
    <source>
        <dbReference type="HAMAP-Rule" id="MF_00532"/>
    </source>
</evidence>
<keyword evidence="3 5" id="KW-0687">Ribonucleoprotein</keyword>
<gene>
    <name evidence="5 7" type="primary">rpsI</name>
    <name evidence="7" type="ORF">DTL3_0148</name>
</gene>
<dbReference type="HAMAP" id="MF_00532_B">
    <property type="entry name" value="Ribosomal_uS9_B"/>
    <property type="match status" value="1"/>
</dbReference>
<dbReference type="InterPro" id="IPR020568">
    <property type="entry name" value="Ribosomal_Su5_D2-typ_SF"/>
</dbReference>
<evidence type="ECO:0000256" key="6">
    <source>
        <dbReference type="RuleBase" id="RU003815"/>
    </source>
</evidence>
<dbReference type="STRING" id="1006576.DTL3_0148"/>
<dbReference type="Pfam" id="PF00380">
    <property type="entry name" value="Ribosomal_S9"/>
    <property type="match status" value="1"/>
</dbReference>
<dbReference type="GO" id="GO:0006412">
    <property type="term" value="P:translation"/>
    <property type="evidence" value="ECO:0007669"/>
    <property type="project" value="UniProtKB-UniRule"/>
</dbReference>
<dbReference type="InterPro" id="IPR023035">
    <property type="entry name" value="Ribosomal_uS9_bac/plastid"/>
</dbReference>
<dbReference type="PANTHER" id="PTHR21569:SF1">
    <property type="entry name" value="SMALL RIBOSOMAL SUBUNIT PROTEIN US9M"/>
    <property type="match status" value="1"/>
</dbReference>
<sequence length="135" mass="15167">MAQLVEYYGTGKRKTAVARVYLRPGNGKVKVNGKDYNNLAEYLRGNDVWVLHALKPLEVTDLNGQFDLIIRVNGGGLSGQAGAIRLGIARALLQYDESLRPILKKEGLLTRDPREVERKKYGLKKARKSPQFSKR</sequence>
<protein>
    <recommendedName>
        <fullName evidence="4 5">Small ribosomal subunit protein uS9</fullName>
    </recommendedName>
</protein>
<keyword evidence="2 5" id="KW-0689">Ribosomal protein</keyword>
<evidence type="ECO:0000256" key="3">
    <source>
        <dbReference type="ARBA" id="ARBA00023274"/>
    </source>
</evidence>
<organism evidence="7 8">
    <name type="scientific">Defluviitoga tunisiensis</name>
    <dbReference type="NCBI Taxonomy" id="1006576"/>
    <lineage>
        <taxon>Bacteria</taxon>
        <taxon>Thermotogati</taxon>
        <taxon>Thermotogota</taxon>
        <taxon>Thermotogae</taxon>
        <taxon>Petrotogales</taxon>
        <taxon>Petrotogaceae</taxon>
        <taxon>Defluviitoga</taxon>
    </lineage>
</organism>